<dbReference type="SUPFAM" id="SSF57625">
    <property type="entry name" value="Invertebrate chitin-binding proteins"/>
    <property type="match status" value="1"/>
</dbReference>
<dbReference type="GO" id="GO:0008061">
    <property type="term" value="F:chitin binding"/>
    <property type="evidence" value="ECO:0007669"/>
    <property type="project" value="InterPro"/>
</dbReference>
<protein>
    <recommendedName>
        <fullName evidence="2">Chitin-binding type-2 domain-containing protein</fullName>
    </recommendedName>
</protein>
<feature type="domain" description="Chitin-binding type-2" evidence="2">
    <location>
        <begin position="3"/>
        <end position="27"/>
    </location>
</feature>
<dbReference type="EMBL" id="GBRD01018157">
    <property type="protein sequence ID" value="JAG47670.1"/>
    <property type="molecule type" value="Transcribed_RNA"/>
</dbReference>
<dbReference type="AlphaFoldDB" id="A0A0K8S3F9"/>
<evidence type="ECO:0000313" key="3">
    <source>
        <dbReference type="EMBL" id="JAG47669.1"/>
    </source>
</evidence>
<feature type="region of interest" description="Disordered" evidence="1">
    <location>
        <begin position="71"/>
        <end position="99"/>
    </location>
</feature>
<evidence type="ECO:0000259" key="2">
    <source>
        <dbReference type="Pfam" id="PF01607"/>
    </source>
</evidence>
<dbReference type="PANTHER" id="PTHR22933:SF18">
    <property type="match status" value="1"/>
</dbReference>
<dbReference type="EMBL" id="GBRD01018158">
    <property type="protein sequence ID" value="JAG47669.1"/>
    <property type="molecule type" value="Transcribed_RNA"/>
</dbReference>
<dbReference type="Gene3D" id="2.170.140.10">
    <property type="entry name" value="Chitin binding domain"/>
    <property type="match status" value="1"/>
</dbReference>
<organism evidence="3">
    <name type="scientific">Lygus hesperus</name>
    <name type="common">Western plant bug</name>
    <dbReference type="NCBI Taxonomy" id="30085"/>
    <lineage>
        <taxon>Eukaryota</taxon>
        <taxon>Metazoa</taxon>
        <taxon>Ecdysozoa</taxon>
        <taxon>Arthropoda</taxon>
        <taxon>Hexapoda</taxon>
        <taxon>Insecta</taxon>
        <taxon>Pterygota</taxon>
        <taxon>Neoptera</taxon>
        <taxon>Paraneoptera</taxon>
        <taxon>Hemiptera</taxon>
        <taxon>Heteroptera</taxon>
        <taxon>Panheteroptera</taxon>
        <taxon>Cimicomorpha</taxon>
        <taxon>Miridae</taxon>
        <taxon>Mirini</taxon>
        <taxon>Lygus</taxon>
    </lineage>
</organism>
<name>A0A0K8S3F9_LYGHE</name>
<proteinExistence type="predicted"/>
<reference evidence="3" key="1">
    <citation type="submission" date="2014-09" db="EMBL/GenBank/DDBJ databases">
        <authorList>
            <person name="Magalhaes I.L.F."/>
            <person name="Oliveira U."/>
            <person name="Santos F.R."/>
            <person name="Vidigal T.H.D.A."/>
            <person name="Brescovit A.D."/>
            <person name="Santos A.J."/>
        </authorList>
    </citation>
    <scope>NUCLEOTIDE SEQUENCE</scope>
</reference>
<sequence>MASFLCPNGTIFSQVALTCDWWFNVKCASTAQLYVLNERLYKYILPQKPSFPEDYAGPLVDRYLTHKFRELEQGKNKTEDSSKETKDPDPSINDDDHQYSLDDVESENKVLRSLSRLIATQ</sequence>
<accession>A0A0K8S3F9</accession>
<dbReference type="PANTHER" id="PTHR22933">
    <property type="entry name" value="FI18007P1-RELATED"/>
    <property type="match status" value="1"/>
</dbReference>
<dbReference type="InterPro" id="IPR002557">
    <property type="entry name" value="Chitin-bd_dom"/>
</dbReference>
<dbReference type="InterPro" id="IPR052976">
    <property type="entry name" value="Scoloptoxin-like"/>
</dbReference>
<evidence type="ECO:0000256" key="1">
    <source>
        <dbReference type="SAM" id="MobiDB-lite"/>
    </source>
</evidence>
<dbReference type="GO" id="GO:0005576">
    <property type="term" value="C:extracellular region"/>
    <property type="evidence" value="ECO:0007669"/>
    <property type="project" value="InterPro"/>
</dbReference>
<dbReference type="InterPro" id="IPR036508">
    <property type="entry name" value="Chitin-bd_dom_sf"/>
</dbReference>
<dbReference type="Pfam" id="PF01607">
    <property type="entry name" value="CBM_14"/>
    <property type="match status" value="1"/>
</dbReference>